<gene>
    <name evidence="1" type="ORF">A3E29_02060</name>
</gene>
<accession>A0A1F5PKU1</accession>
<evidence type="ECO:0008006" key="3">
    <source>
        <dbReference type="Google" id="ProtNLM"/>
    </source>
</evidence>
<reference evidence="1 2" key="1">
    <citation type="journal article" date="2016" name="Nat. Commun.">
        <title>Thousands of microbial genomes shed light on interconnected biogeochemical processes in an aquifer system.</title>
        <authorList>
            <person name="Anantharaman K."/>
            <person name="Brown C.T."/>
            <person name="Hug L.A."/>
            <person name="Sharon I."/>
            <person name="Castelle C.J."/>
            <person name="Probst A.J."/>
            <person name="Thomas B.C."/>
            <person name="Singh A."/>
            <person name="Wilkins M.J."/>
            <person name="Karaoz U."/>
            <person name="Brodie E.L."/>
            <person name="Williams K.H."/>
            <person name="Hubbard S.S."/>
            <person name="Banfield J.F."/>
        </authorList>
    </citation>
    <scope>NUCLEOTIDE SEQUENCE [LARGE SCALE GENOMIC DNA]</scope>
</reference>
<dbReference type="Proteomes" id="UP000177682">
    <property type="component" value="Unassembled WGS sequence"/>
</dbReference>
<dbReference type="EMBL" id="MFEY01000005">
    <property type="protein sequence ID" value="OGE90558.1"/>
    <property type="molecule type" value="Genomic_DNA"/>
</dbReference>
<name>A0A1F5PKU1_9BACT</name>
<evidence type="ECO:0000313" key="2">
    <source>
        <dbReference type="Proteomes" id="UP000177682"/>
    </source>
</evidence>
<proteinExistence type="predicted"/>
<organism evidence="1 2">
    <name type="scientific">Candidatus Doudnabacteria bacterium RIFCSPHIGHO2_12_FULL_48_16</name>
    <dbReference type="NCBI Taxonomy" id="1817838"/>
    <lineage>
        <taxon>Bacteria</taxon>
        <taxon>Candidatus Doudnaibacteriota</taxon>
    </lineage>
</organism>
<protein>
    <recommendedName>
        <fullName evidence="3">Glycosyltransferase 2-like domain-containing protein</fullName>
    </recommendedName>
</protein>
<comment type="caution">
    <text evidence="1">The sequence shown here is derived from an EMBL/GenBank/DDBJ whole genome shotgun (WGS) entry which is preliminary data.</text>
</comment>
<evidence type="ECO:0000313" key="1">
    <source>
        <dbReference type="EMBL" id="OGE90558.1"/>
    </source>
</evidence>
<sequence length="268" mass="30917">MDIAFISRTSGEKISDDLNERLDEIEKVTGHKIAVYILSGFDFDDEINKSKKLSIEIIKVDDPISPVSINSVLEYMNKTRNDPEALFIFSQETVFTTENIQALITELQNKETLLVAGYKFEIVEDRGKINQKLNDELKSYYANEDLIAYRVPWNTCAIWNYDLFKQYIGKFDEITMGRYPFFQFPVTIDGVSSLTDHKGMEDGLAIAKAASQSRNIHFKLLPTALPWKVTEDKINNHRKKLARKDYVMRNFMAMRNYSIEALEAAEVK</sequence>
<dbReference type="AlphaFoldDB" id="A0A1F5PKU1"/>